<evidence type="ECO:0000313" key="1">
    <source>
        <dbReference type="EMBL" id="OUJ71010.1"/>
    </source>
</evidence>
<gene>
    <name evidence="1" type="ORF">BXP70_22840</name>
</gene>
<proteinExistence type="predicted"/>
<dbReference type="Proteomes" id="UP000194873">
    <property type="component" value="Unassembled WGS sequence"/>
</dbReference>
<name>A0A243W7Y8_9BACT</name>
<dbReference type="AlphaFoldDB" id="A0A243W7Y8"/>
<protein>
    <submittedName>
        <fullName evidence="1">Uncharacterized protein</fullName>
    </submittedName>
</protein>
<sequence length="437" mass="47387">MATRTVPFTDGMKIGLGYNRLTGDRLPSPAVQGTSISSVQGAGGQQVTISCTTIQDVETLHKSLGISVDTGGAYLGFSGSAKVDYVNECDFSSFSTYVLIRVSVQNAFESIDSPTFSPDAIDLLVTDNPERFRQRFGDTFIAGVKKGGEYFAIYQISGSNEQEKESIAVKVQAAFNGILASAELNTAINTAKAASRSHLDVRALVFRQGTIGTADLNLEDIIQTAKQFPVGVSGDKAFPYAVLLQEYDALKNPNDQFVPVDIQQRQEVLEDLAKKRFEFLALRDNLKYILKFSGDFENADGTPVDRAQVLQDLDSVVAAINQMQDEASECTREAGKCNFTQFEVAKFRVPQLVKGTAESILNGLWIEGGGHVGPVISVSGKIITVDMSAFNRPFGKGVLLDQETITVAFPDDATGPFTGKLQANKILWSNQTSWTKV</sequence>
<comment type="caution">
    <text evidence="1">The sequence shown here is derived from an EMBL/GenBank/DDBJ whole genome shotgun (WGS) entry which is preliminary data.</text>
</comment>
<dbReference type="EMBL" id="MTSE01000019">
    <property type="protein sequence ID" value="OUJ71010.1"/>
    <property type="molecule type" value="Genomic_DNA"/>
</dbReference>
<accession>A0A243W7Y8</accession>
<keyword evidence="2" id="KW-1185">Reference proteome</keyword>
<dbReference type="RefSeq" id="WP_086596436.1">
    <property type="nucleotide sequence ID" value="NZ_MTSE01000019.1"/>
</dbReference>
<dbReference type="OrthoDB" id="1491223at2"/>
<reference evidence="1 2" key="1">
    <citation type="submission" date="2017-01" db="EMBL/GenBank/DDBJ databases">
        <title>A new Hymenobacter.</title>
        <authorList>
            <person name="Liang Y."/>
            <person name="Feng F."/>
        </authorList>
    </citation>
    <scope>NUCLEOTIDE SEQUENCE [LARGE SCALE GENOMIC DNA]</scope>
    <source>
        <strain evidence="1">MIMBbqt21</strain>
    </source>
</reference>
<evidence type="ECO:0000313" key="2">
    <source>
        <dbReference type="Proteomes" id="UP000194873"/>
    </source>
</evidence>
<organism evidence="1 2">
    <name type="scientific">Hymenobacter crusticola</name>
    <dbReference type="NCBI Taxonomy" id="1770526"/>
    <lineage>
        <taxon>Bacteria</taxon>
        <taxon>Pseudomonadati</taxon>
        <taxon>Bacteroidota</taxon>
        <taxon>Cytophagia</taxon>
        <taxon>Cytophagales</taxon>
        <taxon>Hymenobacteraceae</taxon>
        <taxon>Hymenobacter</taxon>
    </lineage>
</organism>